<gene>
    <name evidence="1" type="ordered locus">MTR_5g067010</name>
</gene>
<keyword evidence="3" id="KW-1185">Reference proteome</keyword>
<evidence type="ECO:0000313" key="2">
    <source>
        <dbReference type="EnsemblPlants" id="AES98320"/>
    </source>
</evidence>
<dbReference type="HOGENOM" id="CLU_2200878_0_0_1"/>
<dbReference type="PaxDb" id="3880-AES98320"/>
<accession>G7JYK0</accession>
<dbReference type="EMBL" id="CM001221">
    <property type="protein sequence ID" value="AES98320.1"/>
    <property type="molecule type" value="Genomic_DNA"/>
</dbReference>
<reference evidence="1 3" key="1">
    <citation type="journal article" date="2011" name="Nature">
        <title>The Medicago genome provides insight into the evolution of rhizobial symbioses.</title>
        <authorList>
            <person name="Young N.D."/>
            <person name="Debelle F."/>
            <person name="Oldroyd G.E."/>
            <person name="Geurts R."/>
            <person name="Cannon S.B."/>
            <person name="Udvardi M.K."/>
            <person name="Benedito V.A."/>
            <person name="Mayer K.F."/>
            <person name="Gouzy J."/>
            <person name="Schoof H."/>
            <person name="Van de Peer Y."/>
            <person name="Proost S."/>
            <person name="Cook D.R."/>
            <person name="Meyers B.C."/>
            <person name="Spannagl M."/>
            <person name="Cheung F."/>
            <person name="De Mita S."/>
            <person name="Krishnakumar V."/>
            <person name="Gundlach H."/>
            <person name="Zhou S."/>
            <person name="Mudge J."/>
            <person name="Bharti A.K."/>
            <person name="Murray J.D."/>
            <person name="Naoumkina M.A."/>
            <person name="Rosen B."/>
            <person name="Silverstein K.A."/>
            <person name="Tang H."/>
            <person name="Rombauts S."/>
            <person name="Zhao P.X."/>
            <person name="Zhou P."/>
            <person name="Barbe V."/>
            <person name="Bardou P."/>
            <person name="Bechner M."/>
            <person name="Bellec A."/>
            <person name="Berger A."/>
            <person name="Berges H."/>
            <person name="Bidwell S."/>
            <person name="Bisseling T."/>
            <person name="Choisne N."/>
            <person name="Couloux A."/>
            <person name="Denny R."/>
            <person name="Deshpande S."/>
            <person name="Dai X."/>
            <person name="Doyle J.J."/>
            <person name="Dudez A.M."/>
            <person name="Farmer A.D."/>
            <person name="Fouteau S."/>
            <person name="Franken C."/>
            <person name="Gibelin C."/>
            <person name="Gish J."/>
            <person name="Goldstein S."/>
            <person name="Gonzalez A.J."/>
            <person name="Green P.J."/>
            <person name="Hallab A."/>
            <person name="Hartog M."/>
            <person name="Hua A."/>
            <person name="Humphray S.J."/>
            <person name="Jeong D.H."/>
            <person name="Jing Y."/>
            <person name="Jocker A."/>
            <person name="Kenton S.M."/>
            <person name="Kim D.J."/>
            <person name="Klee K."/>
            <person name="Lai H."/>
            <person name="Lang C."/>
            <person name="Lin S."/>
            <person name="Macmil S.L."/>
            <person name="Magdelenat G."/>
            <person name="Matthews L."/>
            <person name="McCorrison J."/>
            <person name="Monaghan E.L."/>
            <person name="Mun J.H."/>
            <person name="Najar F.Z."/>
            <person name="Nicholson C."/>
            <person name="Noirot C."/>
            <person name="O'Bleness M."/>
            <person name="Paule C.R."/>
            <person name="Poulain J."/>
            <person name="Prion F."/>
            <person name="Qin B."/>
            <person name="Qu C."/>
            <person name="Retzel E.F."/>
            <person name="Riddle C."/>
            <person name="Sallet E."/>
            <person name="Samain S."/>
            <person name="Samson N."/>
            <person name="Sanders I."/>
            <person name="Saurat O."/>
            <person name="Scarpelli C."/>
            <person name="Schiex T."/>
            <person name="Segurens B."/>
            <person name="Severin A.J."/>
            <person name="Sherrier D.J."/>
            <person name="Shi R."/>
            <person name="Sims S."/>
            <person name="Singer S.R."/>
            <person name="Sinharoy S."/>
            <person name="Sterck L."/>
            <person name="Viollet A."/>
            <person name="Wang B.B."/>
            <person name="Wang K."/>
            <person name="Wang M."/>
            <person name="Wang X."/>
            <person name="Warfsmann J."/>
            <person name="Weissenbach J."/>
            <person name="White D.D."/>
            <person name="White J.D."/>
            <person name="Wiley G.B."/>
            <person name="Wincker P."/>
            <person name="Xing Y."/>
            <person name="Yang L."/>
            <person name="Yao Z."/>
            <person name="Ying F."/>
            <person name="Zhai J."/>
            <person name="Zhou L."/>
            <person name="Zuber A."/>
            <person name="Denarie J."/>
            <person name="Dixon R.A."/>
            <person name="May G.D."/>
            <person name="Schwartz D.C."/>
            <person name="Rogers J."/>
            <person name="Quetier F."/>
            <person name="Town C.D."/>
            <person name="Roe B.A."/>
        </authorList>
    </citation>
    <scope>NUCLEOTIDE SEQUENCE [LARGE SCALE GENOMIC DNA]</scope>
    <source>
        <strain evidence="1">A17</strain>
        <strain evidence="2 3">cv. Jemalong A17</strain>
    </source>
</reference>
<reference evidence="1 3" key="2">
    <citation type="journal article" date="2014" name="BMC Genomics">
        <title>An improved genome release (version Mt4.0) for the model legume Medicago truncatula.</title>
        <authorList>
            <person name="Tang H."/>
            <person name="Krishnakumar V."/>
            <person name="Bidwell S."/>
            <person name="Rosen B."/>
            <person name="Chan A."/>
            <person name="Zhou S."/>
            <person name="Gentzbittel L."/>
            <person name="Childs K.L."/>
            <person name="Yandell M."/>
            <person name="Gundlach H."/>
            <person name="Mayer K.F."/>
            <person name="Schwartz D.C."/>
            <person name="Town C.D."/>
        </authorList>
    </citation>
    <scope>GENOME REANNOTATION</scope>
    <source>
        <strain evidence="2 3">cv. Jemalong A17</strain>
    </source>
</reference>
<proteinExistence type="predicted"/>
<protein>
    <submittedName>
        <fullName evidence="1">Beta-D-xylosidase, putative</fullName>
    </submittedName>
</protein>
<dbReference type="Proteomes" id="UP000002051">
    <property type="component" value="Chromosome 5"/>
</dbReference>
<evidence type="ECO:0000313" key="1">
    <source>
        <dbReference type="EMBL" id="AES98320.1"/>
    </source>
</evidence>
<name>G7JYK0_MEDTR</name>
<dbReference type="EnsemblPlants" id="AES98320">
    <property type="protein sequence ID" value="AES98320"/>
    <property type="gene ID" value="MTR_5g067010"/>
</dbReference>
<organism evidence="1 3">
    <name type="scientific">Medicago truncatula</name>
    <name type="common">Barrel medic</name>
    <name type="synonym">Medicago tribuloides</name>
    <dbReference type="NCBI Taxonomy" id="3880"/>
    <lineage>
        <taxon>Eukaryota</taxon>
        <taxon>Viridiplantae</taxon>
        <taxon>Streptophyta</taxon>
        <taxon>Embryophyta</taxon>
        <taxon>Tracheophyta</taxon>
        <taxon>Spermatophyta</taxon>
        <taxon>Magnoliopsida</taxon>
        <taxon>eudicotyledons</taxon>
        <taxon>Gunneridae</taxon>
        <taxon>Pentapetalae</taxon>
        <taxon>rosids</taxon>
        <taxon>fabids</taxon>
        <taxon>Fabales</taxon>
        <taxon>Fabaceae</taxon>
        <taxon>Papilionoideae</taxon>
        <taxon>50 kb inversion clade</taxon>
        <taxon>NPAAA clade</taxon>
        <taxon>Hologalegina</taxon>
        <taxon>IRL clade</taxon>
        <taxon>Trifolieae</taxon>
        <taxon>Medicago</taxon>
    </lineage>
</organism>
<evidence type="ECO:0000313" key="3">
    <source>
        <dbReference type="Proteomes" id="UP000002051"/>
    </source>
</evidence>
<reference evidence="2" key="3">
    <citation type="submission" date="2015-04" db="UniProtKB">
        <authorList>
            <consortium name="EnsemblPlants"/>
        </authorList>
    </citation>
    <scope>IDENTIFICATION</scope>
    <source>
        <strain evidence="2">cv. Jemalong A17</strain>
    </source>
</reference>
<sequence>MILSAPSKLSFSIITKGSFRTSLLKKVDKEMYEAYHVHVDELQNYNTLSFSVLIYVINIGDLDGSHVVMLFSKCHVHTISNKSIETSILVYPCEHFNFACEHGKDYEK</sequence>
<dbReference type="AlphaFoldDB" id="G7JYK0"/>